<gene>
    <name evidence="1" type="ORF">J6I44_03925</name>
</gene>
<name>A0ABT3PJ67_9BACT</name>
<protein>
    <recommendedName>
        <fullName evidence="3">DUF1579 domain-containing protein</fullName>
    </recommendedName>
</protein>
<organism evidence="1 2">
    <name type="scientific">Fodinibius salsisoli</name>
    <dbReference type="NCBI Taxonomy" id="2820877"/>
    <lineage>
        <taxon>Bacteria</taxon>
        <taxon>Pseudomonadati</taxon>
        <taxon>Balneolota</taxon>
        <taxon>Balneolia</taxon>
        <taxon>Balneolales</taxon>
        <taxon>Balneolaceae</taxon>
        <taxon>Fodinibius</taxon>
    </lineage>
</organism>
<sequence>MDLHIPRLLTFCQRLLLSIIIFPLVLSAQPQKDKGEQAGSYPEISRNIDPAPAGPSSYFSCSSDTVRNQFNFWIGEWNVFVDGEKTAVSHIERTLDGCMILENYRNLKNGFAGKSMNFYDPKRQEWIQIWTDNQGNVSRYRGNQEDGNMYFSGINTLRDGTQTKVRMEFIPRKDGSVRQIYEQSTDGGSTWETLFDGIYRSQK</sequence>
<proteinExistence type="predicted"/>
<accession>A0ABT3PJ67</accession>
<evidence type="ECO:0000313" key="1">
    <source>
        <dbReference type="EMBL" id="MCW9705982.1"/>
    </source>
</evidence>
<keyword evidence="2" id="KW-1185">Reference proteome</keyword>
<evidence type="ECO:0008006" key="3">
    <source>
        <dbReference type="Google" id="ProtNLM"/>
    </source>
</evidence>
<dbReference type="RefSeq" id="WP_265764679.1">
    <property type="nucleotide sequence ID" value="NZ_JAGGJA010000002.1"/>
</dbReference>
<comment type="caution">
    <text evidence="1">The sequence shown here is derived from an EMBL/GenBank/DDBJ whole genome shotgun (WGS) entry which is preliminary data.</text>
</comment>
<dbReference type="EMBL" id="JAGGJA010000002">
    <property type="protein sequence ID" value="MCW9705982.1"/>
    <property type="molecule type" value="Genomic_DNA"/>
</dbReference>
<dbReference type="Proteomes" id="UP001207918">
    <property type="component" value="Unassembled WGS sequence"/>
</dbReference>
<reference evidence="1 2" key="1">
    <citation type="submission" date="2021-03" db="EMBL/GenBank/DDBJ databases">
        <title>Aliifodinibius sp. nov., a new bacterium isolated from saline soil.</title>
        <authorList>
            <person name="Galisteo C."/>
            <person name="De La Haba R."/>
            <person name="Sanchez-Porro C."/>
            <person name="Ventosa A."/>
        </authorList>
    </citation>
    <scope>NUCLEOTIDE SEQUENCE [LARGE SCALE GENOMIC DNA]</scope>
    <source>
        <strain evidence="1 2">1BSP15-2V2</strain>
    </source>
</reference>
<evidence type="ECO:0000313" key="2">
    <source>
        <dbReference type="Proteomes" id="UP001207918"/>
    </source>
</evidence>